<reference evidence="5" key="1">
    <citation type="submission" date="2017-04" db="EMBL/GenBank/DDBJ databases">
        <authorList>
            <person name="Varghese N."/>
            <person name="Submissions S."/>
        </authorList>
    </citation>
    <scope>NUCLEOTIDE SEQUENCE [LARGE SCALE GENOMIC DNA]</scope>
    <source>
        <strain evidence="5">USBA 82</strain>
    </source>
</reference>
<feature type="domain" description="Methyltransferase" evidence="3">
    <location>
        <begin position="42"/>
        <end position="139"/>
    </location>
</feature>
<dbReference type="OrthoDB" id="9804312at2"/>
<dbReference type="GO" id="GO:0032259">
    <property type="term" value="P:methylation"/>
    <property type="evidence" value="ECO:0007669"/>
    <property type="project" value="UniProtKB-KW"/>
</dbReference>
<dbReference type="PANTHER" id="PTHR43861:SF1">
    <property type="entry name" value="TRANS-ACONITATE 2-METHYLTRANSFERASE"/>
    <property type="match status" value="1"/>
</dbReference>
<dbReference type="PANTHER" id="PTHR43861">
    <property type="entry name" value="TRANS-ACONITATE 2-METHYLTRANSFERASE-RELATED"/>
    <property type="match status" value="1"/>
</dbReference>
<name>A0A1X7IFL2_9BACT</name>
<dbReference type="STRING" id="561720.SAMN06275492_1029"/>
<dbReference type="InterPro" id="IPR029063">
    <property type="entry name" value="SAM-dependent_MTases_sf"/>
</dbReference>
<dbReference type="RefSeq" id="WP_085543637.1">
    <property type="nucleotide sequence ID" value="NZ_FXBB01000002.1"/>
</dbReference>
<evidence type="ECO:0000259" key="3">
    <source>
        <dbReference type="Pfam" id="PF13649"/>
    </source>
</evidence>
<dbReference type="Gene3D" id="3.40.50.150">
    <property type="entry name" value="Vaccinia Virus protein VP39"/>
    <property type="match status" value="1"/>
</dbReference>
<protein>
    <submittedName>
        <fullName evidence="4">Methyltransferase domain-containing protein</fullName>
    </submittedName>
</protein>
<keyword evidence="5" id="KW-1185">Reference proteome</keyword>
<dbReference type="Pfam" id="PF13649">
    <property type="entry name" value="Methyltransf_25"/>
    <property type="match status" value="1"/>
</dbReference>
<dbReference type="AlphaFoldDB" id="A0A1X7IFL2"/>
<evidence type="ECO:0000256" key="2">
    <source>
        <dbReference type="ARBA" id="ARBA00022679"/>
    </source>
</evidence>
<dbReference type="Proteomes" id="UP000193355">
    <property type="component" value="Unassembled WGS sequence"/>
</dbReference>
<dbReference type="GO" id="GO:0008168">
    <property type="term" value="F:methyltransferase activity"/>
    <property type="evidence" value="ECO:0007669"/>
    <property type="project" value="UniProtKB-KW"/>
</dbReference>
<evidence type="ECO:0000313" key="4">
    <source>
        <dbReference type="EMBL" id="SMG13529.1"/>
    </source>
</evidence>
<dbReference type="InterPro" id="IPR041698">
    <property type="entry name" value="Methyltransf_25"/>
</dbReference>
<dbReference type="SUPFAM" id="SSF53335">
    <property type="entry name" value="S-adenosyl-L-methionine-dependent methyltransferases"/>
    <property type="match status" value="1"/>
</dbReference>
<accession>A0A1X7IFL2</accession>
<sequence>MDEQTIHFYDRNAEDLRRSYDSADLTDLHDLLGYRLRPGWDVLEIGCGTGRDGLFMASLGCRITAVDGSSSMVDLTRQTFLKAGETCCAMEAALPLPPGHALLGKAFDAVVSIAMLMHVPEGDMVLLAEQIGSLLKQKGLFICSFCSGERQGDDRLYVNRDPDQVRGLFEPTGFRLLSQGQNRDGMGRDLLWHTIVFERISHLNA</sequence>
<keyword evidence="2 4" id="KW-0808">Transferase</keyword>
<dbReference type="CDD" id="cd02440">
    <property type="entry name" value="AdoMet_MTases"/>
    <property type="match status" value="1"/>
</dbReference>
<keyword evidence="1 4" id="KW-0489">Methyltransferase</keyword>
<evidence type="ECO:0000313" key="5">
    <source>
        <dbReference type="Proteomes" id="UP000193355"/>
    </source>
</evidence>
<organism evidence="4 5">
    <name type="scientific">Dethiosulfovibrio salsuginis</name>
    <dbReference type="NCBI Taxonomy" id="561720"/>
    <lineage>
        <taxon>Bacteria</taxon>
        <taxon>Thermotogati</taxon>
        <taxon>Synergistota</taxon>
        <taxon>Synergistia</taxon>
        <taxon>Synergistales</taxon>
        <taxon>Dethiosulfovibrionaceae</taxon>
        <taxon>Dethiosulfovibrio</taxon>
    </lineage>
</organism>
<gene>
    <name evidence="4" type="ORF">SAMN06275492_1029</name>
</gene>
<dbReference type="EMBL" id="FXBB01000002">
    <property type="protein sequence ID" value="SMG13529.1"/>
    <property type="molecule type" value="Genomic_DNA"/>
</dbReference>
<proteinExistence type="predicted"/>
<evidence type="ECO:0000256" key="1">
    <source>
        <dbReference type="ARBA" id="ARBA00022603"/>
    </source>
</evidence>